<proteinExistence type="predicted"/>
<name>A0A7D5P4Z2_9EURY</name>
<reference evidence="1 2" key="1">
    <citation type="submission" date="2020-07" db="EMBL/GenBank/DDBJ databases">
        <title>Halosimplex pelagicum sp. nov. and Halosimplex rubrum sp. nov., isolated from salted brown alga Laminaria, and emended description of the genus Halosimplex.</title>
        <authorList>
            <person name="Cui H."/>
        </authorList>
    </citation>
    <scope>NUCLEOTIDE SEQUENCE [LARGE SCALE GENOMIC DNA]</scope>
    <source>
        <strain evidence="1 2">R27</strain>
    </source>
</reference>
<dbReference type="KEGG" id="hrr:HZS55_09965"/>
<dbReference type="OrthoDB" id="334312at2157"/>
<dbReference type="GeneID" id="56078190"/>
<evidence type="ECO:0000313" key="2">
    <source>
        <dbReference type="Proteomes" id="UP000509667"/>
    </source>
</evidence>
<dbReference type="AlphaFoldDB" id="A0A7D5P4Z2"/>
<accession>A0A7D5P4Z2</accession>
<dbReference type="Proteomes" id="UP000509667">
    <property type="component" value="Chromosome"/>
</dbReference>
<dbReference type="RefSeq" id="WP_179911527.1">
    <property type="nucleotide sequence ID" value="NZ_CP058910.1"/>
</dbReference>
<protein>
    <submittedName>
        <fullName evidence="1">Uncharacterized protein</fullName>
    </submittedName>
</protein>
<evidence type="ECO:0000313" key="1">
    <source>
        <dbReference type="EMBL" id="QLH77602.1"/>
    </source>
</evidence>
<gene>
    <name evidence="1" type="ORF">HZS55_09965</name>
</gene>
<dbReference type="EMBL" id="CP058910">
    <property type="protein sequence ID" value="QLH77602.1"/>
    <property type="molecule type" value="Genomic_DNA"/>
</dbReference>
<sequence>MPDEELPWSEPDGRGERSVVDCEACQSVIDDESDRTVSFLLLDHLTIPVRSCETHLDRFSTICGLTTEDSARVLDHYPAGGVACPACRNARYDTSRPMVSVEDGMVVLTACPDHQSQILRRFDVGLETHQQLTASLDGRDAV</sequence>
<organism evidence="1 2">
    <name type="scientific">Halosimplex rubrum</name>
    <dbReference type="NCBI Taxonomy" id="869889"/>
    <lineage>
        <taxon>Archaea</taxon>
        <taxon>Methanobacteriati</taxon>
        <taxon>Methanobacteriota</taxon>
        <taxon>Stenosarchaea group</taxon>
        <taxon>Halobacteria</taxon>
        <taxon>Halobacteriales</taxon>
        <taxon>Haloarculaceae</taxon>
        <taxon>Halosimplex</taxon>
    </lineage>
</organism>
<keyword evidence="2" id="KW-1185">Reference proteome</keyword>